<dbReference type="SUPFAM" id="SSF50022">
    <property type="entry name" value="ISP domain"/>
    <property type="match status" value="1"/>
</dbReference>
<keyword evidence="4" id="KW-0411">Iron-sulfur</keyword>
<name>A0ABZ0AYY3_9BURK</name>
<dbReference type="PROSITE" id="PS51296">
    <property type="entry name" value="RIESKE"/>
    <property type="match status" value="1"/>
</dbReference>
<dbReference type="Pfam" id="PF00355">
    <property type="entry name" value="Rieske"/>
    <property type="match status" value="1"/>
</dbReference>
<evidence type="ECO:0000256" key="3">
    <source>
        <dbReference type="ARBA" id="ARBA00023004"/>
    </source>
</evidence>
<accession>A0ABZ0AYY3</accession>
<evidence type="ECO:0000259" key="5">
    <source>
        <dbReference type="PROSITE" id="PS51296"/>
    </source>
</evidence>
<organism evidence="6 7">
    <name type="scientific">Rhodoferax mekongensis</name>
    <dbReference type="NCBI Taxonomy" id="3068341"/>
    <lineage>
        <taxon>Bacteria</taxon>
        <taxon>Pseudomonadati</taxon>
        <taxon>Pseudomonadota</taxon>
        <taxon>Betaproteobacteria</taxon>
        <taxon>Burkholderiales</taxon>
        <taxon>Comamonadaceae</taxon>
        <taxon>Rhodoferax</taxon>
    </lineage>
</organism>
<dbReference type="EMBL" id="CP132507">
    <property type="protein sequence ID" value="WNO04690.1"/>
    <property type="molecule type" value="Genomic_DNA"/>
</dbReference>
<evidence type="ECO:0000313" key="6">
    <source>
        <dbReference type="EMBL" id="WNO04690.1"/>
    </source>
</evidence>
<protein>
    <submittedName>
        <fullName evidence="6">Rieske 2Fe-2S domain-containing protein</fullName>
    </submittedName>
</protein>
<evidence type="ECO:0000256" key="1">
    <source>
        <dbReference type="ARBA" id="ARBA00022714"/>
    </source>
</evidence>
<keyword evidence="2" id="KW-0479">Metal-binding</keyword>
<dbReference type="Gene3D" id="2.102.10.10">
    <property type="entry name" value="Rieske [2Fe-2S] iron-sulphur domain"/>
    <property type="match status" value="1"/>
</dbReference>
<evidence type="ECO:0000256" key="2">
    <source>
        <dbReference type="ARBA" id="ARBA00022723"/>
    </source>
</evidence>
<keyword evidence="1" id="KW-0001">2Fe-2S</keyword>
<dbReference type="InterPro" id="IPR017941">
    <property type="entry name" value="Rieske_2Fe-2S"/>
</dbReference>
<evidence type="ECO:0000256" key="4">
    <source>
        <dbReference type="ARBA" id="ARBA00023014"/>
    </source>
</evidence>
<evidence type="ECO:0000313" key="7">
    <source>
        <dbReference type="Proteomes" id="UP001302257"/>
    </source>
</evidence>
<proteinExistence type="predicted"/>
<dbReference type="RefSeq" id="WP_313867520.1">
    <property type="nucleotide sequence ID" value="NZ_CP132507.1"/>
</dbReference>
<dbReference type="InterPro" id="IPR036922">
    <property type="entry name" value="Rieske_2Fe-2S_sf"/>
</dbReference>
<keyword evidence="7" id="KW-1185">Reference proteome</keyword>
<keyword evidence="3" id="KW-0408">Iron</keyword>
<dbReference type="Proteomes" id="UP001302257">
    <property type="component" value="Chromosome"/>
</dbReference>
<sequence length="137" mass="14728">MTTAPTPHPAEPRHWHEVPCAPLPGTVLGHTGKLADGSATMAEITDAANGSGVFRYLLLRSGSEVRAYVNRCAHFGVPLAARQDLLKFQPHVRITCNVHYAHYRWSDGVCTAGDCEGESLLSIPLTVDADGTIRIAP</sequence>
<gene>
    <name evidence="6" type="ORF">RAN89_17650</name>
</gene>
<reference evidence="6 7" key="1">
    <citation type="submission" date="2023-08" db="EMBL/GenBank/DDBJ databases">
        <title>Rhodoferax potami sp. nov. and Rhodoferax mekongensis sp. nov., isolated from the Mekong River in Thailand.</title>
        <authorList>
            <person name="Kitikhun S."/>
            <person name="Charoenyingcharoen P."/>
            <person name="Siriarchawattana P."/>
            <person name="Likhitrattanapisal S."/>
            <person name="Nilsakha T."/>
            <person name="Chanpet A."/>
            <person name="Rattanawaree P."/>
            <person name="Ingsriswang S."/>
        </authorList>
    </citation>
    <scope>NUCLEOTIDE SEQUENCE [LARGE SCALE GENOMIC DNA]</scope>
    <source>
        <strain evidence="6 7">TBRC 17307</strain>
    </source>
</reference>
<feature type="domain" description="Rieske" evidence="5">
    <location>
        <begin position="64"/>
        <end position="135"/>
    </location>
</feature>